<organism evidence="1 2">
    <name type="scientific">Pisum sativum</name>
    <name type="common">Garden pea</name>
    <name type="synonym">Lathyrus oleraceus</name>
    <dbReference type="NCBI Taxonomy" id="3888"/>
    <lineage>
        <taxon>Eukaryota</taxon>
        <taxon>Viridiplantae</taxon>
        <taxon>Streptophyta</taxon>
        <taxon>Embryophyta</taxon>
        <taxon>Tracheophyta</taxon>
        <taxon>Spermatophyta</taxon>
        <taxon>Magnoliopsida</taxon>
        <taxon>eudicotyledons</taxon>
        <taxon>Gunneridae</taxon>
        <taxon>Pentapetalae</taxon>
        <taxon>rosids</taxon>
        <taxon>fabids</taxon>
        <taxon>Fabales</taxon>
        <taxon>Fabaceae</taxon>
        <taxon>Papilionoideae</taxon>
        <taxon>50 kb inversion clade</taxon>
        <taxon>NPAAA clade</taxon>
        <taxon>Hologalegina</taxon>
        <taxon>IRL clade</taxon>
        <taxon>Fabeae</taxon>
        <taxon>Lathyrus</taxon>
    </lineage>
</organism>
<evidence type="ECO:0000313" key="1">
    <source>
        <dbReference type="EMBL" id="KAI5406851.1"/>
    </source>
</evidence>
<dbReference type="Proteomes" id="UP001058974">
    <property type="component" value="Chromosome 5"/>
</dbReference>
<protein>
    <submittedName>
        <fullName evidence="1">Uncharacterized protein</fullName>
    </submittedName>
</protein>
<gene>
    <name evidence="1" type="ORF">KIW84_053209</name>
</gene>
<dbReference type="AlphaFoldDB" id="A0A9D5AGD6"/>
<accession>A0A9D5AGD6</accession>
<sequence>MELSFSMLDVKEVIWCSGPDKSPDPNRFNLGFSKACWDIIKFDLFYYIMEFFQTTHLSKVWCDDLCLELVHGFKNVIWRHHDGKGQKHGLLANEVILELDSKENMGE</sequence>
<reference evidence="1 2" key="1">
    <citation type="journal article" date="2022" name="Nat. Genet.">
        <title>Improved pea reference genome and pan-genome highlight genomic features and evolutionary characteristics.</title>
        <authorList>
            <person name="Yang T."/>
            <person name="Liu R."/>
            <person name="Luo Y."/>
            <person name="Hu S."/>
            <person name="Wang D."/>
            <person name="Wang C."/>
            <person name="Pandey M.K."/>
            <person name="Ge S."/>
            <person name="Xu Q."/>
            <person name="Li N."/>
            <person name="Li G."/>
            <person name="Huang Y."/>
            <person name="Saxena R.K."/>
            <person name="Ji Y."/>
            <person name="Li M."/>
            <person name="Yan X."/>
            <person name="He Y."/>
            <person name="Liu Y."/>
            <person name="Wang X."/>
            <person name="Xiang C."/>
            <person name="Varshney R.K."/>
            <person name="Ding H."/>
            <person name="Gao S."/>
            <person name="Zong X."/>
        </authorList>
    </citation>
    <scope>NUCLEOTIDE SEQUENCE [LARGE SCALE GENOMIC DNA]</scope>
    <source>
        <strain evidence="1 2">cv. Zhongwan 6</strain>
    </source>
</reference>
<evidence type="ECO:0000313" key="2">
    <source>
        <dbReference type="Proteomes" id="UP001058974"/>
    </source>
</evidence>
<keyword evidence="2" id="KW-1185">Reference proteome</keyword>
<dbReference type="Gramene" id="Psat05G0320900-T1">
    <property type="protein sequence ID" value="KAI5406851.1"/>
    <property type="gene ID" value="KIW84_053209"/>
</dbReference>
<dbReference type="EMBL" id="JAMSHJ010000005">
    <property type="protein sequence ID" value="KAI5406851.1"/>
    <property type="molecule type" value="Genomic_DNA"/>
</dbReference>
<comment type="caution">
    <text evidence="1">The sequence shown here is derived from an EMBL/GenBank/DDBJ whole genome shotgun (WGS) entry which is preliminary data.</text>
</comment>
<proteinExistence type="predicted"/>
<name>A0A9D5AGD6_PEA</name>